<comment type="caution">
    <text evidence="1">The sequence shown here is derived from an EMBL/GenBank/DDBJ whole genome shotgun (WGS) entry which is preliminary data.</text>
</comment>
<name>A0AA39T9F8_9AGAR</name>
<dbReference type="EMBL" id="JAUEPR010000031">
    <property type="protein sequence ID" value="KAK0473681.1"/>
    <property type="molecule type" value="Genomic_DNA"/>
</dbReference>
<evidence type="ECO:0000313" key="1">
    <source>
        <dbReference type="EMBL" id="KAK0473681.1"/>
    </source>
</evidence>
<accession>A0AA39T9F8</accession>
<reference evidence="1" key="1">
    <citation type="submission" date="2023-06" db="EMBL/GenBank/DDBJ databases">
        <authorList>
            <consortium name="Lawrence Berkeley National Laboratory"/>
            <person name="Ahrendt S."/>
            <person name="Sahu N."/>
            <person name="Indic B."/>
            <person name="Wong-Bajracharya J."/>
            <person name="Merenyi Z."/>
            <person name="Ke H.-M."/>
            <person name="Monk M."/>
            <person name="Kocsube S."/>
            <person name="Drula E."/>
            <person name="Lipzen A."/>
            <person name="Balint B."/>
            <person name="Henrissat B."/>
            <person name="Andreopoulos B."/>
            <person name="Martin F.M."/>
            <person name="Harder C.B."/>
            <person name="Rigling D."/>
            <person name="Ford K.L."/>
            <person name="Foster G.D."/>
            <person name="Pangilinan J."/>
            <person name="Papanicolaou A."/>
            <person name="Barry K."/>
            <person name="LaButti K."/>
            <person name="Viragh M."/>
            <person name="Koriabine M."/>
            <person name="Yan M."/>
            <person name="Riley R."/>
            <person name="Champramary S."/>
            <person name="Plett K.L."/>
            <person name="Tsai I.J."/>
            <person name="Slot J."/>
            <person name="Sipos G."/>
            <person name="Plett J."/>
            <person name="Nagy L.G."/>
            <person name="Grigoriev I.V."/>
        </authorList>
    </citation>
    <scope>NUCLEOTIDE SEQUENCE</scope>
    <source>
        <strain evidence="1">ICMP 16352</strain>
    </source>
</reference>
<protein>
    <submittedName>
        <fullName evidence="1">Uncharacterized protein</fullName>
    </submittedName>
</protein>
<organism evidence="1 2">
    <name type="scientific">Armillaria novae-zelandiae</name>
    <dbReference type="NCBI Taxonomy" id="153914"/>
    <lineage>
        <taxon>Eukaryota</taxon>
        <taxon>Fungi</taxon>
        <taxon>Dikarya</taxon>
        <taxon>Basidiomycota</taxon>
        <taxon>Agaricomycotina</taxon>
        <taxon>Agaricomycetes</taxon>
        <taxon>Agaricomycetidae</taxon>
        <taxon>Agaricales</taxon>
        <taxon>Marasmiineae</taxon>
        <taxon>Physalacriaceae</taxon>
        <taxon>Armillaria</taxon>
    </lineage>
</organism>
<proteinExistence type="predicted"/>
<sequence>MALHGVSLEVLKLGGCLSASSSSWEFIDWVIRGDCAQVTFADGVASLFLQGTPPSAETGLELNHQWYEDNAVRWKYPKRKNIWREIQHSERGYRSGRRLSVDADEAEIFNYDHPGDGRFGRKRLALRLPPAPRGSIALKHDLEA</sequence>
<gene>
    <name evidence="1" type="ORF">IW261DRAFT_1423383</name>
</gene>
<evidence type="ECO:0000313" key="2">
    <source>
        <dbReference type="Proteomes" id="UP001175227"/>
    </source>
</evidence>
<dbReference type="Proteomes" id="UP001175227">
    <property type="component" value="Unassembled WGS sequence"/>
</dbReference>
<keyword evidence="2" id="KW-1185">Reference proteome</keyword>
<dbReference type="AlphaFoldDB" id="A0AA39T9F8"/>